<gene>
    <name evidence="1" type="primary">ORF28841</name>
</gene>
<evidence type="ECO:0000313" key="1">
    <source>
        <dbReference type="EMBL" id="CEK56918.1"/>
    </source>
</evidence>
<name>A0A0B6YL28_9EUPU</name>
<accession>A0A0B6YL28</accession>
<dbReference type="AlphaFoldDB" id="A0A0B6YL28"/>
<feature type="non-terminal residue" evidence="1">
    <location>
        <position position="55"/>
    </location>
</feature>
<dbReference type="EMBL" id="HACG01010053">
    <property type="protein sequence ID" value="CEK56918.1"/>
    <property type="molecule type" value="Transcribed_RNA"/>
</dbReference>
<proteinExistence type="predicted"/>
<reference evidence="1" key="1">
    <citation type="submission" date="2014-12" db="EMBL/GenBank/DDBJ databases">
        <title>Insight into the proteome of Arion vulgaris.</title>
        <authorList>
            <person name="Aradska J."/>
            <person name="Bulat T."/>
            <person name="Smidak R."/>
            <person name="Sarate P."/>
            <person name="Gangsoo J."/>
            <person name="Sialana F."/>
            <person name="Bilban M."/>
            <person name="Lubec G."/>
        </authorList>
    </citation>
    <scope>NUCLEOTIDE SEQUENCE</scope>
    <source>
        <tissue evidence="1">Skin</tissue>
    </source>
</reference>
<protein>
    <submittedName>
        <fullName evidence="1">Uncharacterized protein</fullName>
    </submittedName>
</protein>
<sequence>MIQQHLSSCLSTQCCAQVQVEHVNKSIAVKKLMSIGWKAATQTKYPRVFSVNIGA</sequence>
<organism evidence="1">
    <name type="scientific">Arion vulgaris</name>
    <dbReference type="NCBI Taxonomy" id="1028688"/>
    <lineage>
        <taxon>Eukaryota</taxon>
        <taxon>Metazoa</taxon>
        <taxon>Spiralia</taxon>
        <taxon>Lophotrochozoa</taxon>
        <taxon>Mollusca</taxon>
        <taxon>Gastropoda</taxon>
        <taxon>Heterobranchia</taxon>
        <taxon>Euthyneura</taxon>
        <taxon>Panpulmonata</taxon>
        <taxon>Eupulmonata</taxon>
        <taxon>Stylommatophora</taxon>
        <taxon>Helicina</taxon>
        <taxon>Arionoidea</taxon>
        <taxon>Arionidae</taxon>
        <taxon>Arion</taxon>
    </lineage>
</organism>